<name>A0AAV9V3T9_9PEZI</name>
<feature type="compositionally biased region" description="Low complexity" evidence="1">
    <location>
        <begin position="482"/>
        <end position="496"/>
    </location>
</feature>
<accession>A0AAV9V3T9</accession>
<sequence length="637" mass="72624">MHVHKSRKLACDRYRDKVALLYHLGNTQAQIKDALNQDGVKITKKQLEYRLKRWNVRKNLTQKEYQYLHKLFPTKSQAGKTLVYLNDFPISQEKLQRGLQRNPRHPPYKLIFDNMSDLDSPPEGISFFTPSRSITPTMDFDTMDGTVDYENVSLVSQSTISSICWPLLPLIAHFLFTVVNTPSLLSAKEQSVLLFLKFVSDTLPAPRMRTYEEIEPIFLRPGARVKTRNTSLFYAVMKAIRGMNIRSYIYSLYRKFLDSPVVEEFIHIIFSLRGPRGCETLKDSLHAILESRSPKSASLVEHGTVPNSPSYLGDITMGSGQTSTSRSPGEKRKRAADNSDEYEEMRGRNGKRRIHPKVAIPESLRQGLACPFAKGAPDLHDRCRLIRRQNLSGIKEHLKRAHYGGILLPQIKAARTWDAVFGFVFPDWGIKPIPGPYIDAASLLESIYRFPTHTPSPTRSTTAEASEAPLQQVNFDIQEGLGSSYSSSGRDSARTSLTFPGASRSTDSIVPMNFANHDRIPYETSRLPPPRQTEPSISGKKYTLMVTRLPSIPISTEKPGPKRFTFDNFHEFDREFDQWLRHQFTDPLFSWRGWELLNQFTNVRLRDKQSVMDDVDFSFVAQNSTRAALYLVAKHDS</sequence>
<dbReference type="InterPro" id="IPR025676">
    <property type="entry name" value="Clr5_dom"/>
</dbReference>
<feature type="compositionally biased region" description="Polar residues" evidence="1">
    <location>
        <begin position="318"/>
        <end position="327"/>
    </location>
</feature>
<feature type="domain" description="Clr5" evidence="2">
    <location>
        <begin position="12"/>
        <end position="58"/>
    </location>
</feature>
<gene>
    <name evidence="3" type="ORF">TWF730_008697</name>
</gene>
<keyword evidence="4" id="KW-1185">Reference proteome</keyword>
<evidence type="ECO:0000313" key="4">
    <source>
        <dbReference type="Proteomes" id="UP001373714"/>
    </source>
</evidence>
<protein>
    <recommendedName>
        <fullName evidence="2">Clr5 domain-containing protein</fullName>
    </recommendedName>
</protein>
<evidence type="ECO:0000256" key="1">
    <source>
        <dbReference type="SAM" id="MobiDB-lite"/>
    </source>
</evidence>
<reference evidence="3 4" key="1">
    <citation type="submission" date="2019-10" db="EMBL/GenBank/DDBJ databases">
        <authorList>
            <person name="Palmer J.M."/>
        </authorList>
    </citation>
    <scope>NUCLEOTIDE SEQUENCE [LARGE SCALE GENOMIC DNA]</scope>
    <source>
        <strain evidence="3 4">TWF730</strain>
    </source>
</reference>
<evidence type="ECO:0000313" key="3">
    <source>
        <dbReference type="EMBL" id="KAK6354284.1"/>
    </source>
</evidence>
<comment type="caution">
    <text evidence="3">The sequence shown here is derived from an EMBL/GenBank/DDBJ whole genome shotgun (WGS) entry which is preliminary data.</text>
</comment>
<feature type="region of interest" description="Disordered" evidence="1">
    <location>
        <begin position="481"/>
        <end position="504"/>
    </location>
</feature>
<feature type="region of interest" description="Disordered" evidence="1">
    <location>
        <begin position="296"/>
        <end position="354"/>
    </location>
</feature>
<organism evidence="3 4">
    <name type="scientific">Orbilia blumenaviensis</name>
    <dbReference type="NCBI Taxonomy" id="1796055"/>
    <lineage>
        <taxon>Eukaryota</taxon>
        <taxon>Fungi</taxon>
        <taxon>Dikarya</taxon>
        <taxon>Ascomycota</taxon>
        <taxon>Pezizomycotina</taxon>
        <taxon>Orbiliomycetes</taxon>
        <taxon>Orbiliales</taxon>
        <taxon>Orbiliaceae</taxon>
        <taxon>Orbilia</taxon>
    </lineage>
</organism>
<dbReference type="EMBL" id="JAVHNS010000005">
    <property type="protein sequence ID" value="KAK6354284.1"/>
    <property type="molecule type" value="Genomic_DNA"/>
</dbReference>
<proteinExistence type="predicted"/>
<evidence type="ECO:0000259" key="2">
    <source>
        <dbReference type="Pfam" id="PF14420"/>
    </source>
</evidence>
<dbReference type="Pfam" id="PF14420">
    <property type="entry name" value="Clr5"/>
    <property type="match status" value="1"/>
</dbReference>
<dbReference type="AlphaFoldDB" id="A0AAV9V3T9"/>
<dbReference type="Proteomes" id="UP001373714">
    <property type="component" value="Unassembled WGS sequence"/>
</dbReference>